<dbReference type="PANTHER" id="PTHR43861">
    <property type="entry name" value="TRANS-ACONITATE 2-METHYLTRANSFERASE-RELATED"/>
    <property type="match status" value="1"/>
</dbReference>
<dbReference type="InterPro" id="IPR013217">
    <property type="entry name" value="Methyltransf_12"/>
</dbReference>
<dbReference type="Pfam" id="PF08242">
    <property type="entry name" value="Methyltransf_12"/>
    <property type="match status" value="1"/>
</dbReference>
<gene>
    <name evidence="2" type="ORF">LQG66_23000</name>
</gene>
<dbReference type="GO" id="GO:0032259">
    <property type="term" value="P:methylation"/>
    <property type="evidence" value="ECO:0007669"/>
    <property type="project" value="UniProtKB-KW"/>
</dbReference>
<dbReference type="Gene3D" id="3.40.50.150">
    <property type="entry name" value="Vaccinia Virus protein VP39"/>
    <property type="match status" value="1"/>
</dbReference>
<evidence type="ECO:0000259" key="1">
    <source>
        <dbReference type="Pfam" id="PF08242"/>
    </source>
</evidence>
<dbReference type="InterPro" id="IPR029063">
    <property type="entry name" value="SAM-dependent_MTases_sf"/>
</dbReference>
<dbReference type="RefSeq" id="WP_231317950.1">
    <property type="nucleotide sequence ID" value="NZ_CP088156.1"/>
</dbReference>
<dbReference type="GO" id="GO:0008168">
    <property type="term" value="F:methyltransferase activity"/>
    <property type="evidence" value="ECO:0007669"/>
    <property type="project" value="UniProtKB-KW"/>
</dbReference>
<reference evidence="2" key="1">
    <citation type="journal article" date="2024" name="Antonie Van Leeuwenhoek">
        <title>Bradyrhizobium ontarionense sp. nov., a novel bacterial symbiont isolated from Aeschynomene indica (Indian jointvetch), harbours photosynthesis, nitrogen fixation and nitrous oxide (N2O) reductase genes.</title>
        <authorList>
            <person name="Bromfield E.S.P."/>
            <person name="Cloutier S."/>
        </authorList>
    </citation>
    <scope>NUCLEOTIDE SEQUENCE</scope>
    <source>
        <strain evidence="2">A19</strain>
    </source>
</reference>
<proteinExistence type="predicted"/>
<feature type="domain" description="Methyltransferase type 12" evidence="1">
    <location>
        <begin position="41"/>
        <end position="133"/>
    </location>
</feature>
<dbReference type="EMBL" id="CP088156">
    <property type="protein sequence ID" value="UFZ02159.1"/>
    <property type="molecule type" value="Genomic_DNA"/>
</dbReference>
<dbReference type="SUPFAM" id="SSF53335">
    <property type="entry name" value="S-adenosyl-L-methionine-dependent methyltransferases"/>
    <property type="match status" value="1"/>
</dbReference>
<keyword evidence="2" id="KW-0808">Transferase</keyword>
<accession>A0ABY3R571</accession>
<evidence type="ECO:0000313" key="3">
    <source>
        <dbReference type="Proteomes" id="UP001431010"/>
    </source>
</evidence>
<protein>
    <submittedName>
        <fullName evidence="2">Methyltransferase</fullName>
    </submittedName>
</protein>
<evidence type="ECO:0000313" key="2">
    <source>
        <dbReference type="EMBL" id="UFZ02159.1"/>
    </source>
</evidence>
<keyword evidence="2" id="KW-0489">Methyltransferase</keyword>
<keyword evidence="3" id="KW-1185">Reference proteome</keyword>
<dbReference type="PANTHER" id="PTHR43861:SF1">
    <property type="entry name" value="TRANS-ACONITATE 2-METHYLTRANSFERASE"/>
    <property type="match status" value="1"/>
</dbReference>
<sequence length="199" mass="22315">MKAMLKHPALYQAYQNAGGFFGARIKAIRDYLTLRPGMRIIDIGCGPGYILRHLPEGIDYTGFDVDEAYIAHARRSFGHLGAFHCRHFDAAAARELAGADVVMMNGVLHHIADDELKTTLADIRDVLADDGVLFTLDGCYCDGQSRIAKWLLDNDRGNFIRDRDGYHHLLRSAFARVNLVIRDNYSRVPYTFAIGVSQK</sequence>
<dbReference type="CDD" id="cd02440">
    <property type="entry name" value="AdoMet_MTases"/>
    <property type="match status" value="1"/>
</dbReference>
<dbReference type="Proteomes" id="UP001431010">
    <property type="component" value="Chromosome"/>
</dbReference>
<name>A0ABY3R571_9BRAD</name>
<organism evidence="2 3">
    <name type="scientific">Bradyrhizobium ontarionense</name>
    <dbReference type="NCBI Taxonomy" id="2898149"/>
    <lineage>
        <taxon>Bacteria</taxon>
        <taxon>Pseudomonadati</taxon>
        <taxon>Pseudomonadota</taxon>
        <taxon>Alphaproteobacteria</taxon>
        <taxon>Hyphomicrobiales</taxon>
        <taxon>Nitrobacteraceae</taxon>
        <taxon>Bradyrhizobium</taxon>
    </lineage>
</organism>